<keyword evidence="1" id="KW-0175">Coiled coil</keyword>
<gene>
    <name evidence="2" type="ORF">LQV63_10960</name>
</gene>
<proteinExistence type="predicted"/>
<name>A0ABS8YE52_9BACL</name>
<sequence>MEQNSLGQGMSEAPPSSLSQNVLRKYAAQLQFLNSFGKPGAPLFESYRQSKVLAIGSGPFLLSLATALFDSGLSRFHVLVTDAAATDQQRLMKLQDRARRSDSGASIDEISLPKEGQSYWREAIRPFDSILYVSQKGDIEELRAIHAACREEKKTLLPALCIGRKGLAGPLVHPDSEGCWESAWRRIHRSALGYDSHPLPGFSPTAGALLANVIVFEWFKKVTGVTELERKHPFYLLDLETWEGSWHSYFPHPLVTGRAAAKWVQHCELRLRQTSGRSEPDIWFPYFKRLTSASSGIFHIWEEGDLKQLPLAQCRVQPADPATHGPAELLPDIVCSGITHEEARREAALAGIEAYAARMAGSLISALPPPHGIEWNEIETKEYIGVGAGETFAEGVCRGLQKCLNDELGKRQAKRTLSIVPVHLHEVEDERCLFYLQALTTLQGMPAIGLEENICGFPAVWVHANDRWHGSTGLNTTAALRRALQQALQLAQNEVIDQAANSLNTPLIMETDRIPLHLVVPASSCASHVEVLGSALQILERNRKRLIVFDLELEPFVTGAPIEVFGVLMHEEVSP</sequence>
<feature type="coiled-coil region" evidence="1">
    <location>
        <begin position="474"/>
        <end position="501"/>
    </location>
</feature>
<dbReference type="RefSeq" id="WP_233696726.1">
    <property type="nucleotide sequence ID" value="NZ_JAJNBZ010000006.1"/>
</dbReference>
<evidence type="ECO:0000256" key="1">
    <source>
        <dbReference type="SAM" id="Coils"/>
    </source>
</evidence>
<comment type="caution">
    <text evidence="2">The sequence shown here is derived from an EMBL/GenBank/DDBJ whole genome shotgun (WGS) entry which is preliminary data.</text>
</comment>
<dbReference type="Proteomes" id="UP001199916">
    <property type="component" value="Unassembled WGS sequence"/>
</dbReference>
<organism evidence="2 3">
    <name type="scientific">Paenibacillus profundus</name>
    <dbReference type="NCBI Taxonomy" id="1173085"/>
    <lineage>
        <taxon>Bacteria</taxon>
        <taxon>Bacillati</taxon>
        <taxon>Bacillota</taxon>
        <taxon>Bacilli</taxon>
        <taxon>Bacillales</taxon>
        <taxon>Paenibacillaceae</taxon>
        <taxon>Paenibacillus</taxon>
    </lineage>
</organism>
<evidence type="ECO:0000313" key="2">
    <source>
        <dbReference type="EMBL" id="MCE5169832.1"/>
    </source>
</evidence>
<protein>
    <submittedName>
        <fullName evidence="2">Bacteriocin maturation protein</fullName>
    </submittedName>
</protein>
<dbReference type="Gene3D" id="3.40.50.720">
    <property type="entry name" value="NAD(P)-binding Rossmann-like Domain"/>
    <property type="match status" value="1"/>
</dbReference>
<accession>A0ABS8YE52</accession>
<evidence type="ECO:0000313" key="3">
    <source>
        <dbReference type="Proteomes" id="UP001199916"/>
    </source>
</evidence>
<keyword evidence="3" id="KW-1185">Reference proteome</keyword>
<dbReference type="EMBL" id="JAJNBZ010000006">
    <property type="protein sequence ID" value="MCE5169832.1"/>
    <property type="molecule type" value="Genomic_DNA"/>
</dbReference>
<reference evidence="2 3" key="1">
    <citation type="submission" date="2021-11" db="EMBL/GenBank/DDBJ databases">
        <title>Draft genome sequence of Paenibacillus profundus YoMME, a new Gram-positive bacteria with exoelectrogenic properties.</title>
        <authorList>
            <person name="Hubenova Y."/>
            <person name="Hubenova E."/>
            <person name="Manasiev Y."/>
            <person name="Peykov S."/>
            <person name="Mitov M."/>
        </authorList>
    </citation>
    <scope>NUCLEOTIDE SEQUENCE [LARGE SCALE GENOMIC DNA]</scope>
    <source>
        <strain evidence="2 3">YoMME</strain>
    </source>
</reference>